<proteinExistence type="predicted"/>
<accession>A0A327SJ10</accession>
<dbReference type="PANTHER" id="PTHR46825:SF9">
    <property type="entry name" value="BETA-LACTAMASE-RELATED DOMAIN-CONTAINING PROTEIN"/>
    <property type="match status" value="1"/>
</dbReference>
<reference evidence="2 3" key="1">
    <citation type="submission" date="2018-06" db="EMBL/GenBank/DDBJ databases">
        <title>Genomic Encyclopedia of Archaeal and Bacterial Type Strains, Phase II (KMG-II): from individual species to whole genera.</title>
        <authorList>
            <person name="Goeker M."/>
        </authorList>
    </citation>
    <scope>NUCLEOTIDE SEQUENCE [LARGE SCALE GENOMIC DNA]</scope>
    <source>
        <strain evidence="2 3">DSM 14825</strain>
    </source>
</reference>
<dbReference type="PROSITE" id="PS51257">
    <property type="entry name" value="PROKAR_LIPOPROTEIN"/>
    <property type="match status" value="1"/>
</dbReference>
<evidence type="ECO:0000259" key="1">
    <source>
        <dbReference type="Pfam" id="PF00144"/>
    </source>
</evidence>
<gene>
    <name evidence="2" type="ORF">LY11_03038</name>
</gene>
<protein>
    <submittedName>
        <fullName evidence="2">CubicO group peptidase (Beta-lactamase class C family)</fullName>
    </submittedName>
</protein>
<dbReference type="OrthoDB" id="846150at2"/>
<dbReference type="InterPro" id="IPR011990">
    <property type="entry name" value="TPR-like_helical_dom_sf"/>
</dbReference>
<dbReference type="Pfam" id="PF00144">
    <property type="entry name" value="Beta-lactamase"/>
    <property type="match status" value="1"/>
</dbReference>
<sequence length="508" mass="57005">MKNRISFLLLHVFVLTLFSCNNEQKTTIKHQFSSGSIKALNKYLNEVRMAYAIPGLSVGIIHQDSVFNRTIGIADEQQHQLDSLLPFSAGSISEPLVATAIMKLLDSGLIKLDDPVQQYLPYFKTADKINKKITIRHLLSHTSGIQHYPLLWDTPDTSVKALETTTRSISSQQLKFPFPGSRVVRSPYNYDILADLIGKVTRKPFEDYIDQYVFKKLGMKSSGFLKPAFTVQPFSRNNWLTFTSKPDRVYPYNRENSGSNGLHTTSADLSIWMEMLLNKGKTERGAFVNSATFADFFSARYMTGKLSGITLGWELSKEDGQEIFTKTSNITNFQNQIVLIPEQEIGITFLSNSSAQPISAELIRNITNWLKGGRLPLVKTPVSLVMGKKFQESGSIDSAIHVYQTLKKTKNIQYDLSITALNSFGNILFKHVGNPSAALKLYEFSASVFPSSAEPYLNMADLYIKSKAYTNAIIAIQKSKPLMNQTQMDAAFGMEQYIKERTTDQDPG</sequence>
<dbReference type="InterPro" id="IPR012338">
    <property type="entry name" value="Beta-lactam/transpept-like"/>
</dbReference>
<feature type="domain" description="Beta-lactamase-related" evidence="1">
    <location>
        <begin position="48"/>
        <end position="355"/>
    </location>
</feature>
<dbReference type="SUPFAM" id="SSF56601">
    <property type="entry name" value="beta-lactamase/transpeptidase-like"/>
    <property type="match status" value="1"/>
</dbReference>
<dbReference type="EMBL" id="QLLR01000015">
    <property type="protein sequence ID" value="RAJ29146.1"/>
    <property type="molecule type" value="Genomic_DNA"/>
</dbReference>
<dbReference type="InterPro" id="IPR001466">
    <property type="entry name" value="Beta-lactam-related"/>
</dbReference>
<dbReference type="InterPro" id="IPR050491">
    <property type="entry name" value="AmpC-like"/>
</dbReference>
<dbReference type="Gene3D" id="1.25.40.10">
    <property type="entry name" value="Tetratricopeptide repeat domain"/>
    <property type="match status" value="1"/>
</dbReference>
<comment type="caution">
    <text evidence="2">The sequence shown here is derived from an EMBL/GenBank/DDBJ whole genome shotgun (WGS) entry which is preliminary data.</text>
</comment>
<dbReference type="SUPFAM" id="SSF48452">
    <property type="entry name" value="TPR-like"/>
    <property type="match status" value="1"/>
</dbReference>
<dbReference type="AlphaFoldDB" id="A0A327SJ10"/>
<evidence type="ECO:0000313" key="2">
    <source>
        <dbReference type="EMBL" id="RAJ29146.1"/>
    </source>
</evidence>
<dbReference type="RefSeq" id="WP_111634488.1">
    <property type="nucleotide sequence ID" value="NZ_QLLR01000015.1"/>
</dbReference>
<dbReference type="Gene3D" id="3.40.710.10">
    <property type="entry name" value="DD-peptidase/beta-lactamase superfamily"/>
    <property type="match status" value="1"/>
</dbReference>
<organism evidence="2 3">
    <name type="scientific">Pedobacter cryoconitis</name>
    <dbReference type="NCBI Taxonomy" id="188932"/>
    <lineage>
        <taxon>Bacteria</taxon>
        <taxon>Pseudomonadati</taxon>
        <taxon>Bacteroidota</taxon>
        <taxon>Sphingobacteriia</taxon>
        <taxon>Sphingobacteriales</taxon>
        <taxon>Sphingobacteriaceae</taxon>
        <taxon>Pedobacter</taxon>
    </lineage>
</organism>
<name>A0A327SJ10_9SPHI</name>
<dbReference type="Proteomes" id="UP000249754">
    <property type="component" value="Unassembled WGS sequence"/>
</dbReference>
<evidence type="ECO:0000313" key="3">
    <source>
        <dbReference type="Proteomes" id="UP000249754"/>
    </source>
</evidence>
<dbReference type="PANTHER" id="PTHR46825">
    <property type="entry name" value="D-ALANYL-D-ALANINE-CARBOXYPEPTIDASE/ENDOPEPTIDASE AMPH"/>
    <property type="match status" value="1"/>
</dbReference>